<dbReference type="KEGG" id="api:107883743"/>
<dbReference type="EnsemblMetazoa" id="XM_029490278.1">
    <property type="protein sequence ID" value="XP_029346138.1"/>
    <property type="gene ID" value="LOC107883743"/>
</dbReference>
<organism evidence="1 2">
    <name type="scientific">Acyrthosiphon pisum</name>
    <name type="common">Pea aphid</name>
    <dbReference type="NCBI Taxonomy" id="7029"/>
    <lineage>
        <taxon>Eukaryota</taxon>
        <taxon>Metazoa</taxon>
        <taxon>Ecdysozoa</taxon>
        <taxon>Arthropoda</taxon>
        <taxon>Hexapoda</taxon>
        <taxon>Insecta</taxon>
        <taxon>Pterygota</taxon>
        <taxon>Neoptera</taxon>
        <taxon>Paraneoptera</taxon>
        <taxon>Hemiptera</taxon>
        <taxon>Sternorrhyncha</taxon>
        <taxon>Aphidomorpha</taxon>
        <taxon>Aphidoidea</taxon>
        <taxon>Aphididae</taxon>
        <taxon>Macrosiphini</taxon>
        <taxon>Acyrthosiphon</taxon>
    </lineage>
</organism>
<dbReference type="InterPro" id="IPR012337">
    <property type="entry name" value="RNaseH-like_sf"/>
</dbReference>
<protein>
    <recommendedName>
        <fullName evidence="3">DUF4371 domain-containing protein</fullName>
    </recommendedName>
</protein>
<evidence type="ECO:0000313" key="1">
    <source>
        <dbReference type="EnsemblMetazoa" id="XP_029346138.1"/>
    </source>
</evidence>
<evidence type="ECO:0000313" key="2">
    <source>
        <dbReference type="Proteomes" id="UP000007819"/>
    </source>
</evidence>
<reference evidence="2" key="1">
    <citation type="submission" date="2010-06" db="EMBL/GenBank/DDBJ databases">
        <authorList>
            <person name="Jiang H."/>
            <person name="Abraham K."/>
            <person name="Ali S."/>
            <person name="Alsbrooks S.L."/>
            <person name="Anim B.N."/>
            <person name="Anosike U.S."/>
            <person name="Attaway T."/>
            <person name="Bandaranaike D.P."/>
            <person name="Battles P.K."/>
            <person name="Bell S.N."/>
            <person name="Bell A.V."/>
            <person name="Beltran B."/>
            <person name="Bickham C."/>
            <person name="Bustamante Y."/>
            <person name="Caleb T."/>
            <person name="Canada A."/>
            <person name="Cardenas V."/>
            <person name="Carter K."/>
            <person name="Chacko J."/>
            <person name="Chandrabose M.N."/>
            <person name="Chavez D."/>
            <person name="Chavez A."/>
            <person name="Chen L."/>
            <person name="Chu H.-S."/>
            <person name="Claassen K.J."/>
            <person name="Cockrell R."/>
            <person name="Collins M."/>
            <person name="Cooper J.A."/>
            <person name="Cree A."/>
            <person name="Curry S.M."/>
            <person name="Da Y."/>
            <person name="Dao M.D."/>
            <person name="Das B."/>
            <person name="Davila M.-L."/>
            <person name="Davy-Carroll L."/>
            <person name="Denson S."/>
            <person name="Dinh H."/>
            <person name="Ebong V.E."/>
            <person name="Edwards J.R."/>
            <person name="Egan A."/>
            <person name="El-Daye J."/>
            <person name="Escobedo L."/>
            <person name="Fernandez S."/>
            <person name="Fernando P.R."/>
            <person name="Flagg N."/>
            <person name="Forbes L.D."/>
            <person name="Fowler R.G."/>
            <person name="Fu Q."/>
            <person name="Gabisi R.A."/>
            <person name="Ganer J."/>
            <person name="Garbino Pronczuk A."/>
            <person name="Garcia R.M."/>
            <person name="Garner T."/>
            <person name="Garrett T.E."/>
            <person name="Gonzalez D.A."/>
            <person name="Hamid H."/>
            <person name="Hawkins E.S."/>
            <person name="Hirani K."/>
            <person name="Hogues M.E."/>
            <person name="Hollins B."/>
            <person name="Hsiao C.-H."/>
            <person name="Jabil R."/>
            <person name="James M.L."/>
            <person name="Jhangiani S.N."/>
            <person name="Johnson B."/>
            <person name="Johnson Q."/>
            <person name="Joshi V."/>
            <person name="Kalu J.B."/>
            <person name="Kam C."/>
            <person name="Kashfia A."/>
            <person name="Keebler J."/>
            <person name="Kisamo H."/>
            <person name="Kovar C.L."/>
            <person name="Lago L.A."/>
            <person name="Lai C.-Y."/>
            <person name="Laidlaw J."/>
            <person name="Lara F."/>
            <person name="Le T.-K."/>
            <person name="Lee S.L."/>
            <person name="Legall F.H."/>
            <person name="Lemon S.J."/>
            <person name="Lewis L.R."/>
            <person name="Li B."/>
            <person name="Liu Y."/>
            <person name="Liu Y.-S."/>
            <person name="Lopez J."/>
            <person name="Lozado R.J."/>
            <person name="Lu J."/>
            <person name="Madu R.C."/>
            <person name="Maheshwari M."/>
            <person name="Maheshwari R."/>
            <person name="Malloy K."/>
            <person name="Martinez E."/>
            <person name="Mathew T."/>
            <person name="Mercado I.C."/>
            <person name="Mercado C."/>
            <person name="Meyer B."/>
            <person name="Montgomery K."/>
            <person name="Morgan M.B."/>
            <person name="Munidasa M."/>
            <person name="Nazareth L.V."/>
            <person name="Nelson J."/>
            <person name="Ng B.M."/>
            <person name="Nguyen N.B."/>
            <person name="Nguyen P.Q."/>
            <person name="Nguyen T."/>
            <person name="Obregon M."/>
            <person name="Okwuonu G.O."/>
            <person name="Onwere C.G."/>
            <person name="Orozco G."/>
            <person name="Parra A."/>
            <person name="Patel S."/>
            <person name="Patil S."/>
            <person name="Perez A."/>
            <person name="Perez Y."/>
            <person name="Pham C."/>
            <person name="Primus E.L."/>
            <person name="Pu L.-L."/>
            <person name="Puazo M."/>
            <person name="Qin X."/>
            <person name="Quiroz J.B."/>
            <person name="Reese J."/>
            <person name="Richards S."/>
            <person name="Rives C.M."/>
            <person name="Robberts R."/>
            <person name="Ruiz S.J."/>
            <person name="Ruiz M.J."/>
            <person name="Santibanez J."/>
            <person name="Schneider B.W."/>
            <person name="Sisson I."/>
            <person name="Smith M."/>
            <person name="Sodergren E."/>
            <person name="Song X.-Z."/>
            <person name="Song B.B."/>
            <person name="Summersgill H."/>
            <person name="Thelus R."/>
            <person name="Thornton R.D."/>
            <person name="Trejos Z.Y."/>
            <person name="Usmani K."/>
            <person name="Vattathil S."/>
            <person name="Villasana D."/>
            <person name="Walker D.L."/>
            <person name="Wang S."/>
            <person name="Wang K."/>
            <person name="White C.S."/>
            <person name="Williams A.C."/>
            <person name="Williamson J."/>
            <person name="Wilson K."/>
            <person name="Woghiren I.O."/>
            <person name="Woodworth J.R."/>
            <person name="Worley K.C."/>
            <person name="Wright R.A."/>
            <person name="Wu W."/>
            <person name="Young L."/>
            <person name="Zhang L."/>
            <person name="Zhang J."/>
            <person name="Zhu Y."/>
            <person name="Muzny D.M."/>
            <person name="Weinstock G."/>
            <person name="Gibbs R.A."/>
        </authorList>
    </citation>
    <scope>NUCLEOTIDE SEQUENCE [LARGE SCALE GENOMIC DNA]</scope>
    <source>
        <strain evidence="2">LSR1</strain>
    </source>
</reference>
<dbReference type="PANTHER" id="PTHR45749:SF23">
    <property type="entry name" value="ZINC FINGER MYM-TYPE PROTEIN 1-LIKE"/>
    <property type="match status" value="1"/>
</dbReference>
<sequence length="189" mass="21058">MGLEPISEFDPFLSEHLKKYGGSGNGKVSYISYHTYEQFIIIMSNKVKNIIIQEINNAKYFSVSVDSTPDISHIDQLSLIIQYVDENRKPVEQFLCFLDNIGHKAEQMAGVILLTIESFNLNICNLRGQSYDNASNVSDIYSGLQAKIKAVGALAQFVPCSAHYLNLVGTNAASSCKNAVMFFDLFQKL</sequence>
<dbReference type="SUPFAM" id="SSF53098">
    <property type="entry name" value="Ribonuclease H-like"/>
    <property type="match status" value="1"/>
</dbReference>
<proteinExistence type="predicted"/>
<dbReference type="Proteomes" id="UP000007819">
    <property type="component" value="Chromosome A2"/>
</dbReference>
<dbReference type="OrthoDB" id="6623362at2759"/>
<evidence type="ECO:0008006" key="3">
    <source>
        <dbReference type="Google" id="ProtNLM"/>
    </source>
</evidence>
<reference evidence="1" key="2">
    <citation type="submission" date="2022-06" db="UniProtKB">
        <authorList>
            <consortium name="EnsemblMetazoa"/>
        </authorList>
    </citation>
    <scope>IDENTIFICATION</scope>
</reference>
<dbReference type="RefSeq" id="XP_029346138.1">
    <property type="nucleotide sequence ID" value="XM_029490278.1"/>
</dbReference>
<name>A0A8R2NR70_ACYPI</name>
<dbReference type="GeneID" id="107883743"/>
<keyword evidence="2" id="KW-1185">Reference proteome</keyword>
<dbReference type="PANTHER" id="PTHR45749">
    <property type="match status" value="1"/>
</dbReference>
<dbReference type="AlphaFoldDB" id="A0A8R2NR70"/>
<accession>A0A8R2NR70</accession>